<gene>
    <name evidence="1" type="ORF">FHL15_005776</name>
</gene>
<dbReference type="Proteomes" id="UP000319160">
    <property type="component" value="Unassembled WGS sequence"/>
</dbReference>
<dbReference type="OrthoDB" id="248923at2759"/>
<dbReference type="STRING" id="2512241.A0A553HZ05"/>
<organism evidence="1 2">
    <name type="scientific">Xylaria flabelliformis</name>
    <dbReference type="NCBI Taxonomy" id="2512241"/>
    <lineage>
        <taxon>Eukaryota</taxon>
        <taxon>Fungi</taxon>
        <taxon>Dikarya</taxon>
        <taxon>Ascomycota</taxon>
        <taxon>Pezizomycotina</taxon>
        <taxon>Sordariomycetes</taxon>
        <taxon>Xylariomycetidae</taxon>
        <taxon>Xylariales</taxon>
        <taxon>Xylariaceae</taxon>
        <taxon>Xylaria</taxon>
    </lineage>
</organism>
<evidence type="ECO:0000313" key="2">
    <source>
        <dbReference type="Proteomes" id="UP000319160"/>
    </source>
</evidence>
<reference evidence="2" key="1">
    <citation type="submission" date="2019-06" db="EMBL/GenBank/DDBJ databases">
        <title>Draft genome sequence of the griseofulvin-producing fungus Xylaria cubensis strain G536.</title>
        <authorList>
            <person name="Mead M.E."/>
            <person name="Raja H.A."/>
            <person name="Steenwyk J.L."/>
            <person name="Knowles S.L."/>
            <person name="Oberlies N.H."/>
            <person name="Rokas A."/>
        </authorList>
    </citation>
    <scope>NUCLEOTIDE SEQUENCE [LARGE SCALE GENOMIC DNA]</scope>
    <source>
        <strain evidence="2">G536</strain>
    </source>
</reference>
<protein>
    <submittedName>
        <fullName evidence="1">Uncharacterized protein</fullName>
    </submittedName>
</protein>
<proteinExistence type="predicted"/>
<name>A0A553HZ05_9PEZI</name>
<dbReference type="AlphaFoldDB" id="A0A553HZ05"/>
<comment type="caution">
    <text evidence="1">The sequence shown here is derived from an EMBL/GenBank/DDBJ whole genome shotgun (WGS) entry which is preliminary data.</text>
</comment>
<dbReference type="EMBL" id="VFLP01000030">
    <property type="protein sequence ID" value="TRX93197.1"/>
    <property type="molecule type" value="Genomic_DNA"/>
</dbReference>
<accession>A0A553HZ05</accession>
<evidence type="ECO:0000313" key="1">
    <source>
        <dbReference type="EMBL" id="TRX93197.1"/>
    </source>
</evidence>
<sequence>MVENPTHRPAVGNVQRHHYIFTTEAAYSTELLSKLVRPYQLWESRGGTRQSLFSAGGAQGYYNAGEAAGEDAKTPEEWDFGTEHDGNQFNLDDTDVLIVTEIYGLDISRTPHSSKPQPRRRRPPPSAREVIAPLAKVFDPNTIANYQDNARAFYRKGNPLLTPHLPLRNDLEQPTVRESIIDLNAALDGNRLSRFVDLETIKVPTRSLSSDQVYTDKRRTQDWTFPLVAPASAGPDIQPSGNSNKQASRISTVSLIDLDEGLGPIRPATAPSDYTPTILDVEEAPFGLEADASGTANPGYGIPTIHRLFIITVHPD</sequence>
<keyword evidence="2" id="KW-1185">Reference proteome</keyword>